<dbReference type="HOGENOM" id="CLU_3417095_0_0_9"/>
<reference evidence="1 2" key="1">
    <citation type="journal article" date="2011" name="J. Bacteriol.">
        <title>Genome of Streptococcus oralis strain Uo5.</title>
        <authorList>
            <person name="Reichmann P."/>
            <person name="Nuhn M."/>
            <person name="Denapaite D."/>
            <person name="Bruckner R."/>
            <person name="Henrich B."/>
            <person name="Maurer P."/>
            <person name="Rieger M."/>
            <person name="Klages S."/>
            <person name="Reinhard R."/>
            <person name="Hakenbeck R."/>
        </authorList>
    </citation>
    <scope>NUCLEOTIDE SEQUENCE [LARGE SCALE GENOMIC DNA]</scope>
    <source>
        <strain evidence="1 2">Uo5</strain>
    </source>
</reference>
<dbReference type="EMBL" id="FR720602">
    <property type="protein sequence ID" value="CBZ00940.1"/>
    <property type="molecule type" value="Genomic_DNA"/>
</dbReference>
<dbReference type="InterPro" id="IPR035439">
    <property type="entry name" value="UPF0145_dom_sf"/>
</dbReference>
<proteinExistence type="predicted"/>
<name>F2QE71_STROU</name>
<dbReference type="AlphaFoldDB" id="F2QE71"/>
<gene>
    <name evidence="1" type="ordered locus">SOR_1283</name>
</gene>
<evidence type="ECO:0000313" key="1">
    <source>
        <dbReference type="EMBL" id="CBZ00940.1"/>
    </source>
</evidence>
<accession>F2QE71</accession>
<dbReference type="Proteomes" id="UP000008131">
    <property type="component" value="Chromosome"/>
</dbReference>
<evidence type="ECO:0000313" key="2">
    <source>
        <dbReference type="Proteomes" id="UP000008131"/>
    </source>
</evidence>
<dbReference type="SUPFAM" id="SSF117782">
    <property type="entry name" value="YbjQ-like"/>
    <property type="match status" value="1"/>
</dbReference>
<organism evidence="1 2">
    <name type="scientific">Streptococcus oralis (strain Uo5)</name>
    <dbReference type="NCBI Taxonomy" id="927666"/>
    <lineage>
        <taxon>Bacteria</taxon>
        <taxon>Bacillati</taxon>
        <taxon>Bacillota</taxon>
        <taxon>Bacilli</taxon>
        <taxon>Lactobacillales</taxon>
        <taxon>Streptococcaceae</taxon>
        <taxon>Streptococcus</taxon>
    </lineage>
</organism>
<protein>
    <submittedName>
        <fullName evidence="1">Uncharacterized protein</fullName>
    </submittedName>
</protein>
<dbReference type="KEGG" id="sor:SOR_1283"/>
<sequence>MDNETLGSENGMLMVTCSGTAVVLEP</sequence>